<gene>
    <name evidence="1" type="ORF">BBP83_14845</name>
</gene>
<sequence>MQNIEKVINSVFDINDYNFNQLSEIRSKAKEIIEPLLAFPALKDHVTKYINAFYIDDEAIEKGLDIVKKIAKNIQMEIIIEDIEQVKMKIIELKKEYKAQKIIY</sequence>
<dbReference type="AlphaFoldDB" id="A0A1C3CYQ7"/>
<comment type="caution">
    <text evidence="1">The sequence shown here is derived from an EMBL/GenBank/DDBJ whole genome shotgun (WGS) entry which is preliminary data.</text>
</comment>
<dbReference type="EMBL" id="MBDL01000007">
    <property type="protein sequence ID" value="ODA13883.1"/>
    <property type="molecule type" value="Genomic_DNA"/>
</dbReference>
<dbReference type="RefSeq" id="WP_068886170.1">
    <property type="nucleotide sequence ID" value="NZ_CBCRUU010000023.1"/>
</dbReference>
<accession>A0A1C3CYQ7</accession>
<name>A0A1C3CYQ7_9GAMM</name>
<keyword evidence="2" id="KW-1185">Reference proteome</keyword>
<proteinExistence type="predicted"/>
<evidence type="ECO:0000313" key="1">
    <source>
        <dbReference type="EMBL" id="ODA13883.1"/>
    </source>
</evidence>
<dbReference type="Proteomes" id="UP000186553">
    <property type="component" value="Unassembled WGS sequence"/>
</dbReference>
<organism evidence="1 2">
    <name type="scientific">Acinetobacter celticus</name>
    <dbReference type="NCBI Taxonomy" id="1891224"/>
    <lineage>
        <taxon>Bacteria</taxon>
        <taxon>Pseudomonadati</taxon>
        <taxon>Pseudomonadota</taxon>
        <taxon>Gammaproteobacteria</taxon>
        <taxon>Moraxellales</taxon>
        <taxon>Moraxellaceae</taxon>
        <taxon>Acinetobacter</taxon>
    </lineage>
</organism>
<protein>
    <submittedName>
        <fullName evidence="1">Uncharacterized protein</fullName>
    </submittedName>
</protein>
<evidence type="ECO:0000313" key="2">
    <source>
        <dbReference type="Proteomes" id="UP000186553"/>
    </source>
</evidence>
<dbReference type="OrthoDB" id="9964366at2"/>
<reference evidence="1 2" key="1">
    <citation type="submission" date="2016-07" db="EMBL/GenBank/DDBJ databases">
        <title>Acinetobacter sp. ANC 4603.</title>
        <authorList>
            <person name="Radolfova-Krizova L."/>
            <person name="Nemec A."/>
        </authorList>
    </citation>
    <scope>NUCLEOTIDE SEQUENCE [LARGE SCALE GENOMIC DNA]</scope>
    <source>
        <strain evidence="1 2">ANC 4603</strain>
    </source>
</reference>